<organism evidence="1 2">
    <name type="scientific">Jimgerdemannia flammicorona</name>
    <dbReference type="NCBI Taxonomy" id="994334"/>
    <lineage>
        <taxon>Eukaryota</taxon>
        <taxon>Fungi</taxon>
        <taxon>Fungi incertae sedis</taxon>
        <taxon>Mucoromycota</taxon>
        <taxon>Mucoromycotina</taxon>
        <taxon>Endogonomycetes</taxon>
        <taxon>Endogonales</taxon>
        <taxon>Endogonaceae</taxon>
        <taxon>Jimgerdemannia</taxon>
    </lineage>
</organism>
<evidence type="ECO:0000313" key="2">
    <source>
        <dbReference type="Proteomes" id="UP000274822"/>
    </source>
</evidence>
<proteinExistence type="predicted"/>
<reference evidence="1 2" key="1">
    <citation type="journal article" date="2018" name="New Phytol.">
        <title>Phylogenomics of Endogonaceae and evolution of mycorrhizas within Mucoromycota.</title>
        <authorList>
            <person name="Chang Y."/>
            <person name="Desiro A."/>
            <person name="Na H."/>
            <person name="Sandor L."/>
            <person name="Lipzen A."/>
            <person name="Clum A."/>
            <person name="Barry K."/>
            <person name="Grigoriev I.V."/>
            <person name="Martin F.M."/>
            <person name="Stajich J.E."/>
            <person name="Smith M.E."/>
            <person name="Bonito G."/>
            <person name="Spatafora J.W."/>
        </authorList>
    </citation>
    <scope>NUCLEOTIDE SEQUENCE [LARGE SCALE GENOMIC DNA]</scope>
    <source>
        <strain evidence="1 2">AD002</strain>
    </source>
</reference>
<name>A0A433QHN6_9FUNG</name>
<dbReference type="AlphaFoldDB" id="A0A433QHN6"/>
<gene>
    <name evidence="1" type="ORF">BC938DRAFT_481111</name>
</gene>
<accession>A0A433QHN6</accession>
<keyword evidence="2" id="KW-1185">Reference proteome</keyword>
<dbReference type="EMBL" id="RBNJ01005692">
    <property type="protein sequence ID" value="RUS29061.1"/>
    <property type="molecule type" value="Genomic_DNA"/>
</dbReference>
<sequence length="122" mass="13654">MLVELSQLVHLEEKKIRQLQVVGLLHGGLKLQILRINCPGGYVSILKPEAPKIKDVIKLLASVWQVKKMIMDCALIVNTLSSQTAEEFLEEVINNGLKASSSTITLPWSQDTPIKLPRQRTK</sequence>
<protein>
    <submittedName>
        <fullName evidence="1">Uncharacterized protein</fullName>
    </submittedName>
</protein>
<comment type="caution">
    <text evidence="1">The sequence shown here is derived from an EMBL/GenBank/DDBJ whole genome shotgun (WGS) entry which is preliminary data.</text>
</comment>
<evidence type="ECO:0000313" key="1">
    <source>
        <dbReference type="EMBL" id="RUS29061.1"/>
    </source>
</evidence>
<dbReference type="Proteomes" id="UP000274822">
    <property type="component" value="Unassembled WGS sequence"/>
</dbReference>